<dbReference type="PANTHER" id="PTHR40841">
    <property type="entry name" value="SIDEROPHORE TRIACETYLFUSARININE C ESTERASE"/>
    <property type="match status" value="1"/>
</dbReference>
<dbReference type="GO" id="GO:0016788">
    <property type="term" value="F:hydrolase activity, acting on ester bonds"/>
    <property type="evidence" value="ECO:0007669"/>
    <property type="project" value="TreeGrafter"/>
</dbReference>
<keyword evidence="4" id="KW-1185">Reference proteome</keyword>
<evidence type="ECO:0000313" key="3">
    <source>
        <dbReference type="EMBL" id="MBB4119540.1"/>
    </source>
</evidence>
<evidence type="ECO:0008006" key="5">
    <source>
        <dbReference type="Google" id="ProtNLM"/>
    </source>
</evidence>
<dbReference type="InterPro" id="IPR029058">
    <property type="entry name" value="AB_hydrolase_fold"/>
</dbReference>
<comment type="caution">
    <text evidence="3">The sequence shown here is derived from an EMBL/GenBank/DDBJ whole genome shotgun (WGS) entry which is preliminary data.</text>
</comment>
<dbReference type="InterPro" id="IPR052558">
    <property type="entry name" value="Siderophore_Hydrolase_D"/>
</dbReference>
<dbReference type="Proteomes" id="UP000553034">
    <property type="component" value="Unassembled WGS sequence"/>
</dbReference>
<comment type="similarity">
    <text evidence="1">Belongs to the esterase D family.</text>
</comment>
<dbReference type="EMBL" id="JACIFO010000007">
    <property type="protein sequence ID" value="MBB4119540.1"/>
    <property type="molecule type" value="Genomic_DNA"/>
</dbReference>
<dbReference type="InterPro" id="IPR000801">
    <property type="entry name" value="Esterase-like"/>
</dbReference>
<sequence>MKNMQCSFWYFLMMVLFFLLTGCQKDKLPEVKNSKHYELSSTNTKSRYNIFIAYPENYQSDKFYNVIYMLDGDDYFEEAANALRKTSHNNIVLVGVGYNSKNKRGRDYSYPNDADFKGSSGGAKKFLKFLTEELTPFLTNQIGLQHQESILYGHSLGGYFALYTMFQQSQNHFFDAFIAVSPNLMWADAYLFKLEESYFQTTNILPKKLYLSVGDLEGVSQNLFYQAFYRKLEDREYAQFDFYAERLSNTTHRNTPIRAFKNFLDNI</sequence>
<keyword evidence="2" id="KW-0378">Hydrolase</keyword>
<evidence type="ECO:0000256" key="2">
    <source>
        <dbReference type="ARBA" id="ARBA00022801"/>
    </source>
</evidence>
<dbReference type="Gene3D" id="3.40.50.1820">
    <property type="entry name" value="alpha/beta hydrolase"/>
    <property type="match status" value="1"/>
</dbReference>
<dbReference type="SUPFAM" id="SSF53474">
    <property type="entry name" value="alpha/beta-Hydrolases"/>
    <property type="match status" value="1"/>
</dbReference>
<evidence type="ECO:0000313" key="4">
    <source>
        <dbReference type="Proteomes" id="UP000553034"/>
    </source>
</evidence>
<gene>
    <name evidence="3" type="ORF">GGR32_001842</name>
</gene>
<name>A0A840ERE3_9FLAO</name>
<dbReference type="PANTHER" id="PTHR40841:SF2">
    <property type="entry name" value="SIDEROPHORE-DEGRADING ESTERASE (EUROFUNG)"/>
    <property type="match status" value="1"/>
</dbReference>
<dbReference type="RefSeq" id="WP_183477887.1">
    <property type="nucleotide sequence ID" value="NZ_JACIFO010000007.1"/>
</dbReference>
<proteinExistence type="inferred from homology"/>
<protein>
    <recommendedName>
        <fullName evidence="5">Esterase</fullName>
    </recommendedName>
</protein>
<dbReference type="PROSITE" id="PS51257">
    <property type="entry name" value="PROKAR_LIPOPROTEIN"/>
    <property type="match status" value="1"/>
</dbReference>
<reference evidence="3 4" key="1">
    <citation type="submission" date="2020-08" db="EMBL/GenBank/DDBJ databases">
        <title>Genomic Encyclopedia of Type Strains, Phase IV (KMG-IV): sequencing the most valuable type-strain genomes for metagenomic binning, comparative biology and taxonomic classification.</title>
        <authorList>
            <person name="Goeker M."/>
        </authorList>
    </citation>
    <scope>NUCLEOTIDE SEQUENCE [LARGE SCALE GENOMIC DNA]</scope>
    <source>
        <strain evidence="3 4">DSM 29568</strain>
    </source>
</reference>
<evidence type="ECO:0000256" key="1">
    <source>
        <dbReference type="ARBA" id="ARBA00005622"/>
    </source>
</evidence>
<organism evidence="3 4">
    <name type="scientific">Mesonia hippocampi</name>
    <dbReference type="NCBI Taxonomy" id="1628250"/>
    <lineage>
        <taxon>Bacteria</taxon>
        <taxon>Pseudomonadati</taxon>
        <taxon>Bacteroidota</taxon>
        <taxon>Flavobacteriia</taxon>
        <taxon>Flavobacteriales</taxon>
        <taxon>Flavobacteriaceae</taxon>
        <taxon>Mesonia</taxon>
    </lineage>
</organism>
<dbReference type="Pfam" id="PF00756">
    <property type="entry name" value="Esterase"/>
    <property type="match status" value="1"/>
</dbReference>
<accession>A0A840ERE3</accession>
<dbReference type="AlphaFoldDB" id="A0A840ERE3"/>